<name>A0A2R6VXU7_MARPO</name>
<gene>
    <name evidence="1" type="ORF">MARPO_1908s0001</name>
</gene>
<evidence type="ECO:0000313" key="2">
    <source>
        <dbReference type="Proteomes" id="UP000244005"/>
    </source>
</evidence>
<protein>
    <submittedName>
        <fullName evidence="1">Uncharacterized protein</fullName>
    </submittedName>
</protein>
<organism evidence="1 2">
    <name type="scientific">Marchantia polymorpha</name>
    <name type="common">Common liverwort</name>
    <name type="synonym">Marchantia aquatica</name>
    <dbReference type="NCBI Taxonomy" id="3197"/>
    <lineage>
        <taxon>Eukaryota</taxon>
        <taxon>Viridiplantae</taxon>
        <taxon>Streptophyta</taxon>
        <taxon>Embryophyta</taxon>
        <taxon>Marchantiophyta</taxon>
        <taxon>Marchantiopsida</taxon>
        <taxon>Marchantiidae</taxon>
        <taxon>Marchantiales</taxon>
        <taxon>Marchantiaceae</taxon>
        <taxon>Marchantia</taxon>
    </lineage>
</organism>
<proteinExistence type="predicted"/>
<dbReference type="AlphaFoldDB" id="A0A2R6VXU7"/>
<evidence type="ECO:0000313" key="1">
    <source>
        <dbReference type="EMBL" id="PTQ26413.1"/>
    </source>
</evidence>
<keyword evidence="2" id="KW-1185">Reference proteome</keyword>
<accession>A0A2R6VXU7</accession>
<reference evidence="2" key="1">
    <citation type="journal article" date="2017" name="Cell">
        <title>Insights into land plant evolution garnered from the Marchantia polymorpha genome.</title>
        <authorList>
            <person name="Bowman J.L."/>
            <person name="Kohchi T."/>
            <person name="Yamato K.T."/>
            <person name="Jenkins J."/>
            <person name="Shu S."/>
            <person name="Ishizaki K."/>
            <person name="Yamaoka S."/>
            <person name="Nishihama R."/>
            <person name="Nakamura Y."/>
            <person name="Berger F."/>
            <person name="Adam C."/>
            <person name="Aki S.S."/>
            <person name="Althoff F."/>
            <person name="Araki T."/>
            <person name="Arteaga-Vazquez M.A."/>
            <person name="Balasubrmanian S."/>
            <person name="Barry K."/>
            <person name="Bauer D."/>
            <person name="Boehm C.R."/>
            <person name="Briginshaw L."/>
            <person name="Caballero-Perez J."/>
            <person name="Catarino B."/>
            <person name="Chen F."/>
            <person name="Chiyoda S."/>
            <person name="Chovatia M."/>
            <person name="Davies K.M."/>
            <person name="Delmans M."/>
            <person name="Demura T."/>
            <person name="Dierschke T."/>
            <person name="Dolan L."/>
            <person name="Dorantes-Acosta A.E."/>
            <person name="Eklund D.M."/>
            <person name="Florent S.N."/>
            <person name="Flores-Sandoval E."/>
            <person name="Fujiyama A."/>
            <person name="Fukuzawa H."/>
            <person name="Galik B."/>
            <person name="Grimanelli D."/>
            <person name="Grimwood J."/>
            <person name="Grossniklaus U."/>
            <person name="Hamada T."/>
            <person name="Haseloff J."/>
            <person name="Hetherington A.J."/>
            <person name="Higo A."/>
            <person name="Hirakawa Y."/>
            <person name="Hundley H.N."/>
            <person name="Ikeda Y."/>
            <person name="Inoue K."/>
            <person name="Inoue S.I."/>
            <person name="Ishida S."/>
            <person name="Jia Q."/>
            <person name="Kakita M."/>
            <person name="Kanazawa T."/>
            <person name="Kawai Y."/>
            <person name="Kawashima T."/>
            <person name="Kennedy M."/>
            <person name="Kinose K."/>
            <person name="Kinoshita T."/>
            <person name="Kohara Y."/>
            <person name="Koide E."/>
            <person name="Komatsu K."/>
            <person name="Kopischke S."/>
            <person name="Kubo M."/>
            <person name="Kyozuka J."/>
            <person name="Lagercrantz U."/>
            <person name="Lin S.S."/>
            <person name="Lindquist E."/>
            <person name="Lipzen A.M."/>
            <person name="Lu C.W."/>
            <person name="De Luna E."/>
            <person name="Martienssen R.A."/>
            <person name="Minamino N."/>
            <person name="Mizutani M."/>
            <person name="Mizutani M."/>
            <person name="Mochizuki N."/>
            <person name="Monte I."/>
            <person name="Mosher R."/>
            <person name="Nagasaki H."/>
            <person name="Nakagami H."/>
            <person name="Naramoto S."/>
            <person name="Nishitani K."/>
            <person name="Ohtani M."/>
            <person name="Okamoto T."/>
            <person name="Okumura M."/>
            <person name="Phillips J."/>
            <person name="Pollak B."/>
            <person name="Reinders A."/>
            <person name="Rovekamp M."/>
            <person name="Sano R."/>
            <person name="Sawa S."/>
            <person name="Schmid M.W."/>
            <person name="Shirakawa M."/>
            <person name="Solano R."/>
            <person name="Spunde A."/>
            <person name="Suetsugu N."/>
            <person name="Sugano S."/>
            <person name="Sugiyama A."/>
            <person name="Sun R."/>
            <person name="Suzuki Y."/>
            <person name="Takenaka M."/>
            <person name="Takezawa D."/>
            <person name="Tomogane H."/>
            <person name="Tsuzuki M."/>
            <person name="Ueda T."/>
            <person name="Umeda M."/>
            <person name="Ward J.M."/>
            <person name="Watanabe Y."/>
            <person name="Yazaki K."/>
            <person name="Yokoyama R."/>
            <person name="Yoshitake Y."/>
            <person name="Yotsui I."/>
            <person name="Zachgo S."/>
            <person name="Schmutz J."/>
        </authorList>
    </citation>
    <scope>NUCLEOTIDE SEQUENCE [LARGE SCALE GENOMIC DNA]</scope>
    <source>
        <strain evidence="2">Tak-1</strain>
    </source>
</reference>
<sequence>MAAGHNERKYLLFNPVTRRVENLPGLPKLLVGAELQMSGTYILTSVEMVTPMGTGGTESRFWPKLIALERYSGVRGSDTLNMWRFVKYDDNSSTWQVVSMLCNCSIELKKLATTLTIVSVGVGLYYHYQQEESRDVQLEEKEVKLRNCATVEGEIFLLWTSVKGPSKTPDSINTRPVGYIEEWFGSALMKLMPYNSVEFPLNIRYQIFWNLLVHMKFP</sequence>
<dbReference type="Proteomes" id="UP000244005">
    <property type="component" value="Unassembled WGS sequence"/>
</dbReference>
<dbReference type="Gramene" id="Mp8g04390.1">
    <property type="protein sequence ID" value="Mp8g04390.1.cds1"/>
    <property type="gene ID" value="Mp8g04390"/>
</dbReference>
<dbReference type="EMBL" id="KZ774145">
    <property type="protein sequence ID" value="PTQ26413.1"/>
    <property type="molecule type" value="Genomic_DNA"/>
</dbReference>